<dbReference type="EMBL" id="LWMT01000076">
    <property type="protein sequence ID" value="KZX16211.1"/>
    <property type="molecule type" value="Genomic_DNA"/>
</dbReference>
<dbReference type="AlphaFoldDB" id="A0A166E2M2"/>
<name>A0A166E2M2_9EURY</name>
<evidence type="ECO:0000313" key="9">
    <source>
        <dbReference type="Proteomes" id="UP000077066"/>
    </source>
</evidence>
<feature type="domain" description="Thiamine pyrophosphate enzyme central" evidence="5">
    <location>
        <begin position="194"/>
        <end position="330"/>
    </location>
</feature>
<dbReference type="CDD" id="cd07035">
    <property type="entry name" value="TPP_PYR_POX_like"/>
    <property type="match status" value="1"/>
</dbReference>
<dbReference type="PATRIC" id="fig|55758.3.peg.606"/>
<dbReference type="InterPro" id="IPR000399">
    <property type="entry name" value="TPP-bd_CS"/>
</dbReference>
<accession>A0A166E2M2</accession>
<evidence type="ECO:0000259" key="5">
    <source>
        <dbReference type="Pfam" id="PF00205"/>
    </source>
</evidence>
<keyword evidence="9" id="KW-1185">Reference proteome</keyword>
<dbReference type="FunFam" id="3.40.50.970:FF:000007">
    <property type="entry name" value="Acetolactate synthase"/>
    <property type="match status" value="1"/>
</dbReference>
<dbReference type="EC" id="2.2.1.6" evidence="8"/>
<dbReference type="InterPro" id="IPR045229">
    <property type="entry name" value="TPP_enz"/>
</dbReference>
<dbReference type="STRING" id="55758.MBFIL_05410"/>
<dbReference type="Pfam" id="PF02776">
    <property type="entry name" value="TPP_enzyme_N"/>
    <property type="match status" value="1"/>
</dbReference>
<proteinExistence type="inferred from homology"/>
<dbReference type="InterPro" id="IPR029061">
    <property type="entry name" value="THDP-binding"/>
</dbReference>
<dbReference type="RefSeq" id="WP_084266276.1">
    <property type="nucleotide sequence ID" value="NZ_LWMT01000076.1"/>
</dbReference>
<sequence>MELDFTMNTSDALVQILEENNVKAIFGHPGEQILPFYKALSTSKIKHILCRNEQGAAIAADSYGRCSGEFGVCLATAGPGALNLFMGIAIAFKDSVPLLFITGDVPKNLKGKDTFQDFDLINIFKNIAIKSFNPHDGKTAILNLKEAIEILKKEPKGPVHLNLPKDVLLDFEIGDVLNKQLSYTPPYDYSNLEIIINRIKSSKKPVILVGAGIKWGKSIELLKELIAKYKVPVVSTYHSKGLFTDCENYLGMVGIRGTYSANNSFKESDLILTFGSKLSERTLNVDNLPLSNIDEIFRKYKSKIIDININKSNLKGSINIHGDVLNVLNVLNNEDNLFKSLDKKWLDNLAIINNDILIDGVNDYSVPLKPQMVINEILKHNQDSFVIGDAGSHTSWTLLSSNPSVKGDLIYSGSVAPMGYAIPGVIGASIAKPNSKIIAIVGDGGIQMNIQELATISQYNLPIAIFLLNNSQLGVIRQWEEVFYDMEQYEVNLENPDFQTIAKGYNIKSMKVSTKNELDQSLDVTKYLDEPVLIEIIVDNEDVSLPKSIA</sequence>
<dbReference type="SUPFAM" id="SSF52518">
    <property type="entry name" value="Thiamin diphosphate-binding fold (THDP-binding)"/>
    <property type="match status" value="2"/>
</dbReference>
<dbReference type="GO" id="GO:0050660">
    <property type="term" value="F:flavin adenine dinucleotide binding"/>
    <property type="evidence" value="ECO:0007669"/>
    <property type="project" value="TreeGrafter"/>
</dbReference>
<evidence type="ECO:0000259" key="6">
    <source>
        <dbReference type="Pfam" id="PF02775"/>
    </source>
</evidence>
<dbReference type="Gene3D" id="3.40.50.970">
    <property type="match status" value="2"/>
</dbReference>
<evidence type="ECO:0000256" key="3">
    <source>
        <dbReference type="ARBA" id="ARBA00023052"/>
    </source>
</evidence>
<dbReference type="SUPFAM" id="SSF52467">
    <property type="entry name" value="DHS-like NAD/FAD-binding domain"/>
    <property type="match status" value="1"/>
</dbReference>
<dbReference type="Proteomes" id="UP000077066">
    <property type="component" value="Unassembled WGS sequence"/>
</dbReference>
<dbReference type="InterPro" id="IPR012000">
    <property type="entry name" value="Thiamin_PyroP_enz_cen_dom"/>
</dbReference>
<dbReference type="Pfam" id="PF00205">
    <property type="entry name" value="TPP_enzyme_M"/>
    <property type="match status" value="1"/>
</dbReference>
<dbReference type="Pfam" id="PF02775">
    <property type="entry name" value="TPP_enzyme_C"/>
    <property type="match status" value="1"/>
</dbReference>
<keyword evidence="8" id="KW-0808">Transferase</keyword>
<evidence type="ECO:0000313" key="8">
    <source>
        <dbReference type="EMBL" id="KZX16211.1"/>
    </source>
</evidence>
<comment type="caution">
    <text evidence="8">The sequence shown here is derived from an EMBL/GenBank/DDBJ whole genome shotgun (WGS) entry which is preliminary data.</text>
</comment>
<dbReference type="PANTHER" id="PTHR18968:SF13">
    <property type="entry name" value="ACETOLACTATE SYNTHASE CATALYTIC SUBUNIT, MITOCHONDRIAL"/>
    <property type="match status" value="1"/>
</dbReference>
<dbReference type="OrthoDB" id="6837at2157"/>
<feature type="domain" description="Thiamine pyrophosphate enzyme N-terminal TPP-binding" evidence="7">
    <location>
        <begin position="7"/>
        <end position="121"/>
    </location>
</feature>
<comment type="similarity">
    <text evidence="2 4">Belongs to the TPP enzyme family.</text>
</comment>
<dbReference type="GO" id="GO:0030976">
    <property type="term" value="F:thiamine pyrophosphate binding"/>
    <property type="evidence" value="ECO:0007669"/>
    <property type="project" value="InterPro"/>
</dbReference>
<reference evidence="8 9" key="1">
    <citation type="submission" date="2016-04" db="EMBL/GenBank/DDBJ databases">
        <title>Genome sequence of Methanobrevibacter filiformis DSM 11501.</title>
        <authorList>
            <person name="Poehlein A."/>
            <person name="Seedorf H."/>
            <person name="Daniel R."/>
        </authorList>
    </citation>
    <scope>NUCLEOTIDE SEQUENCE [LARGE SCALE GENOMIC DNA]</scope>
    <source>
        <strain evidence="8 9">DSM 11501</strain>
    </source>
</reference>
<dbReference type="PANTHER" id="PTHR18968">
    <property type="entry name" value="THIAMINE PYROPHOSPHATE ENZYMES"/>
    <property type="match status" value="1"/>
</dbReference>
<organism evidence="8 9">
    <name type="scientific">Methanobrevibacter filiformis</name>
    <dbReference type="NCBI Taxonomy" id="55758"/>
    <lineage>
        <taxon>Archaea</taxon>
        <taxon>Methanobacteriati</taxon>
        <taxon>Methanobacteriota</taxon>
        <taxon>Methanomada group</taxon>
        <taxon>Methanobacteria</taxon>
        <taxon>Methanobacteriales</taxon>
        <taxon>Methanobacteriaceae</taxon>
        <taxon>Methanobrevibacter</taxon>
    </lineage>
</organism>
<dbReference type="InterPro" id="IPR012001">
    <property type="entry name" value="Thiamin_PyroP_enz_TPP-bd_dom"/>
</dbReference>
<evidence type="ECO:0000256" key="4">
    <source>
        <dbReference type="RuleBase" id="RU362132"/>
    </source>
</evidence>
<dbReference type="GO" id="GO:0000287">
    <property type="term" value="F:magnesium ion binding"/>
    <property type="evidence" value="ECO:0007669"/>
    <property type="project" value="InterPro"/>
</dbReference>
<dbReference type="GO" id="GO:0044272">
    <property type="term" value="P:sulfur compound biosynthetic process"/>
    <property type="evidence" value="ECO:0007669"/>
    <property type="project" value="UniProtKB-ARBA"/>
</dbReference>
<dbReference type="GO" id="GO:0009099">
    <property type="term" value="P:L-valine biosynthetic process"/>
    <property type="evidence" value="ECO:0007669"/>
    <property type="project" value="TreeGrafter"/>
</dbReference>
<dbReference type="PROSITE" id="PS00187">
    <property type="entry name" value="TPP_ENZYMES"/>
    <property type="match status" value="1"/>
</dbReference>
<dbReference type="GO" id="GO:0005948">
    <property type="term" value="C:acetolactate synthase complex"/>
    <property type="evidence" value="ECO:0007669"/>
    <property type="project" value="TreeGrafter"/>
</dbReference>
<keyword evidence="3 4" id="KW-0786">Thiamine pyrophosphate</keyword>
<feature type="domain" description="Thiamine pyrophosphate enzyme TPP-binding" evidence="6">
    <location>
        <begin position="389"/>
        <end position="536"/>
    </location>
</feature>
<comment type="cofactor">
    <cofactor evidence="1">
        <name>thiamine diphosphate</name>
        <dbReference type="ChEBI" id="CHEBI:58937"/>
    </cofactor>
</comment>
<evidence type="ECO:0000256" key="1">
    <source>
        <dbReference type="ARBA" id="ARBA00001964"/>
    </source>
</evidence>
<gene>
    <name evidence="8" type="primary">ilvB_2</name>
    <name evidence="8" type="ORF">MBFIL_05410</name>
</gene>
<evidence type="ECO:0000256" key="2">
    <source>
        <dbReference type="ARBA" id="ARBA00007812"/>
    </source>
</evidence>
<dbReference type="Gene3D" id="3.40.50.1220">
    <property type="entry name" value="TPP-binding domain"/>
    <property type="match status" value="1"/>
</dbReference>
<protein>
    <submittedName>
        <fullName evidence="8">Acetolactate synthase large subunit</fullName>
        <ecNumber evidence="8">2.2.1.6</ecNumber>
    </submittedName>
</protein>
<dbReference type="GO" id="GO:0003984">
    <property type="term" value="F:acetolactate synthase activity"/>
    <property type="evidence" value="ECO:0007669"/>
    <property type="project" value="UniProtKB-EC"/>
</dbReference>
<dbReference type="InterPro" id="IPR011766">
    <property type="entry name" value="TPP_enzyme_TPP-bd"/>
</dbReference>
<dbReference type="GO" id="GO:0009097">
    <property type="term" value="P:isoleucine biosynthetic process"/>
    <property type="evidence" value="ECO:0007669"/>
    <property type="project" value="TreeGrafter"/>
</dbReference>
<evidence type="ECO:0000259" key="7">
    <source>
        <dbReference type="Pfam" id="PF02776"/>
    </source>
</evidence>
<dbReference type="InterPro" id="IPR029035">
    <property type="entry name" value="DHS-like_NAD/FAD-binding_dom"/>
</dbReference>